<dbReference type="HOGENOM" id="CLU_2961232_0_0_1"/>
<reference evidence="3" key="1">
    <citation type="journal article" date="2011" name="Nat. Commun.">
        <title>Effector diversification within compartments of the Leptosphaeria maculans genome affected by Repeat-Induced Point mutations.</title>
        <authorList>
            <person name="Rouxel T."/>
            <person name="Grandaubert J."/>
            <person name="Hane J.K."/>
            <person name="Hoede C."/>
            <person name="van de Wouw A.P."/>
            <person name="Couloux A."/>
            <person name="Dominguez V."/>
            <person name="Anthouard V."/>
            <person name="Bally P."/>
            <person name="Bourras S."/>
            <person name="Cozijnsen A.J."/>
            <person name="Ciuffetti L.M."/>
            <person name="Degrave A."/>
            <person name="Dilmaghani A."/>
            <person name="Duret L."/>
            <person name="Fudal I."/>
            <person name="Goodwin S.B."/>
            <person name="Gout L."/>
            <person name="Glaser N."/>
            <person name="Linglin J."/>
            <person name="Kema G.H.J."/>
            <person name="Lapalu N."/>
            <person name="Lawrence C.B."/>
            <person name="May K."/>
            <person name="Meyer M."/>
            <person name="Ollivier B."/>
            <person name="Poulain J."/>
            <person name="Schoch C.L."/>
            <person name="Simon A."/>
            <person name="Spatafora J.W."/>
            <person name="Stachowiak A."/>
            <person name="Turgeon B.G."/>
            <person name="Tyler B.M."/>
            <person name="Vincent D."/>
            <person name="Weissenbach J."/>
            <person name="Amselem J."/>
            <person name="Quesneville H."/>
            <person name="Oliver R.P."/>
            <person name="Wincker P."/>
            <person name="Balesdent M.-H."/>
            <person name="Howlett B.J."/>
        </authorList>
    </citation>
    <scope>NUCLEOTIDE SEQUENCE [LARGE SCALE GENOMIC DNA]</scope>
    <source>
        <strain evidence="3">JN3 / isolate v23.1.3 / race Av1-4-5-6-7-8</strain>
    </source>
</reference>
<feature type="compositionally biased region" description="Polar residues" evidence="1">
    <location>
        <begin position="38"/>
        <end position="59"/>
    </location>
</feature>
<keyword evidence="3" id="KW-1185">Reference proteome</keyword>
<dbReference type="InParanoid" id="E5A210"/>
<dbReference type="AlphaFoldDB" id="E5A210"/>
<proteinExistence type="predicted"/>
<feature type="region of interest" description="Disordered" evidence="1">
    <location>
        <begin position="13"/>
        <end position="59"/>
    </location>
</feature>
<dbReference type="Proteomes" id="UP000002668">
    <property type="component" value="Genome"/>
</dbReference>
<sequence length="59" mass="6604">MERCFIEDWSIMKSSPLDATDERSGKAARRSIGIRQARASQEPSESKNQSDQSSQTLSD</sequence>
<evidence type="ECO:0000313" key="3">
    <source>
        <dbReference type="Proteomes" id="UP000002668"/>
    </source>
</evidence>
<name>E5A210_LEPMJ</name>
<evidence type="ECO:0000313" key="2">
    <source>
        <dbReference type="EMBL" id="CBX97727.1"/>
    </source>
</evidence>
<dbReference type="VEuPathDB" id="FungiDB:LEMA_uP091360.1"/>
<protein>
    <submittedName>
        <fullName evidence="2">Predicted protein</fullName>
    </submittedName>
</protein>
<accession>E5A210</accession>
<evidence type="ECO:0000256" key="1">
    <source>
        <dbReference type="SAM" id="MobiDB-lite"/>
    </source>
</evidence>
<organism evidence="3">
    <name type="scientific">Leptosphaeria maculans (strain JN3 / isolate v23.1.3 / race Av1-4-5-6-7-8)</name>
    <name type="common">Blackleg fungus</name>
    <name type="synonym">Phoma lingam</name>
    <dbReference type="NCBI Taxonomy" id="985895"/>
    <lineage>
        <taxon>Eukaryota</taxon>
        <taxon>Fungi</taxon>
        <taxon>Dikarya</taxon>
        <taxon>Ascomycota</taxon>
        <taxon>Pezizomycotina</taxon>
        <taxon>Dothideomycetes</taxon>
        <taxon>Pleosporomycetidae</taxon>
        <taxon>Pleosporales</taxon>
        <taxon>Pleosporineae</taxon>
        <taxon>Leptosphaeriaceae</taxon>
        <taxon>Plenodomus</taxon>
        <taxon>Plenodomus lingam/Leptosphaeria maculans species complex</taxon>
    </lineage>
</organism>
<gene>
    <name evidence="2" type="ORF">LEMA_uP091360.1</name>
</gene>
<dbReference type="EMBL" id="FP929132">
    <property type="protein sequence ID" value="CBX97727.1"/>
    <property type="molecule type" value="Genomic_DNA"/>
</dbReference>